<dbReference type="eggNOG" id="KOG0337">
    <property type="taxonomic scope" value="Eukaryota"/>
</dbReference>
<evidence type="ECO:0000256" key="10">
    <source>
        <dbReference type="ARBA" id="ARBA00047984"/>
    </source>
</evidence>
<name>A0A058ZBN7_FONAL</name>
<feature type="domain" description="Helicase C-terminal" evidence="14">
    <location>
        <begin position="375"/>
        <end position="517"/>
    </location>
</feature>
<dbReference type="InterPro" id="IPR033517">
    <property type="entry name" value="DDX54/DBP10_DEAD-box_helicase"/>
</dbReference>
<keyword evidence="9" id="KW-0539">Nucleus</keyword>
<dbReference type="RefSeq" id="XP_009495358.1">
    <property type="nucleotide sequence ID" value="XM_009497083.1"/>
</dbReference>
<accession>A0A058ZBN7</accession>
<feature type="domain" description="Helicase ATP-binding" evidence="13">
    <location>
        <begin position="172"/>
        <end position="344"/>
    </location>
</feature>
<evidence type="ECO:0000256" key="11">
    <source>
        <dbReference type="PROSITE-ProRule" id="PRU00552"/>
    </source>
</evidence>
<evidence type="ECO:0000256" key="5">
    <source>
        <dbReference type="ARBA" id="ARBA00022801"/>
    </source>
</evidence>
<dbReference type="InterPro" id="IPR014001">
    <property type="entry name" value="Helicase_ATP-bd"/>
</dbReference>
<dbReference type="InterPro" id="IPR014014">
    <property type="entry name" value="RNA_helicase_DEAD_Q_motif"/>
</dbReference>
<evidence type="ECO:0000256" key="7">
    <source>
        <dbReference type="ARBA" id="ARBA00022840"/>
    </source>
</evidence>
<gene>
    <name evidence="16" type="ORF">H696_03199</name>
</gene>
<evidence type="ECO:0000256" key="8">
    <source>
        <dbReference type="ARBA" id="ARBA00022884"/>
    </source>
</evidence>
<dbReference type="EMBL" id="KB932204">
    <property type="protein sequence ID" value="KCV70842.1"/>
    <property type="molecule type" value="Genomic_DNA"/>
</dbReference>
<dbReference type="PROSITE" id="PS51195">
    <property type="entry name" value="Q_MOTIF"/>
    <property type="match status" value="1"/>
</dbReference>
<feature type="region of interest" description="Disordered" evidence="12">
    <location>
        <begin position="681"/>
        <end position="701"/>
    </location>
</feature>
<keyword evidence="4" id="KW-0547">Nucleotide-binding</keyword>
<keyword evidence="17" id="KW-1185">Reference proteome</keyword>
<dbReference type="PROSITE" id="PS51192">
    <property type="entry name" value="HELICASE_ATP_BIND_1"/>
    <property type="match status" value="1"/>
</dbReference>
<dbReference type="PROSITE" id="PS51194">
    <property type="entry name" value="HELICASE_CTER"/>
    <property type="match status" value="1"/>
</dbReference>
<evidence type="ECO:0000256" key="3">
    <source>
        <dbReference type="ARBA" id="ARBA00012552"/>
    </source>
</evidence>
<dbReference type="PROSITE" id="PS00039">
    <property type="entry name" value="DEAD_ATP_HELICASE"/>
    <property type="match status" value="1"/>
</dbReference>
<dbReference type="SMART" id="SM00487">
    <property type="entry name" value="DEXDc"/>
    <property type="match status" value="1"/>
</dbReference>
<keyword evidence="6" id="KW-0347">Helicase</keyword>
<dbReference type="STRING" id="691883.A0A058ZBN7"/>
<feature type="compositionally biased region" description="Acidic residues" evidence="12">
    <location>
        <begin position="108"/>
        <end position="122"/>
    </location>
</feature>
<dbReference type="OrthoDB" id="10261375at2759"/>
<dbReference type="OMA" id="EDQFGMM"/>
<dbReference type="InterPro" id="IPR027417">
    <property type="entry name" value="P-loop_NTPase"/>
</dbReference>
<organism evidence="16">
    <name type="scientific">Fonticula alba</name>
    <name type="common">Slime mold</name>
    <dbReference type="NCBI Taxonomy" id="691883"/>
    <lineage>
        <taxon>Eukaryota</taxon>
        <taxon>Rotosphaerida</taxon>
        <taxon>Fonticulaceae</taxon>
        <taxon>Fonticula</taxon>
    </lineage>
</organism>
<dbReference type="Pfam" id="PF08147">
    <property type="entry name" value="DBP10CT"/>
    <property type="match status" value="1"/>
</dbReference>
<dbReference type="InterPro" id="IPR000629">
    <property type="entry name" value="RNA-helicase_DEAD-box_CS"/>
</dbReference>
<feature type="region of interest" description="Disordered" evidence="12">
    <location>
        <begin position="867"/>
        <end position="953"/>
    </location>
</feature>
<keyword evidence="8" id="KW-0694">RNA-binding</keyword>
<dbReference type="EC" id="3.6.4.13" evidence="3"/>
<dbReference type="InterPro" id="IPR012541">
    <property type="entry name" value="DBP10_C"/>
</dbReference>
<comment type="subcellular location">
    <subcellularLocation>
        <location evidence="1">Nucleus</location>
        <location evidence="1">Nucleolus</location>
    </subcellularLocation>
</comment>
<dbReference type="GO" id="GO:0003723">
    <property type="term" value="F:RNA binding"/>
    <property type="evidence" value="ECO:0007669"/>
    <property type="project" value="UniProtKB-KW"/>
</dbReference>
<proteinExistence type="inferred from homology"/>
<dbReference type="Pfam" id="PF00270">
    <property type="entry name" value="DEAD"/>
    <property type="match status" value="1"/>
</dbReference>
<protein>
    <recommendedName>
        <fullName evidence="3">RNA helicase</fullName>
        <ecNumber evidence="3">3.6.4.13</ecNumber>
    </recommendedName>
</protein>
<dbReference type="GO" id="GO:0005524">
    <property type="term" value="F:ATP binding"/>
    <property type="evidence" value="ECO:0007669"/>
    <property type="project" value="UniProtKB-KW"/>
</dbReference>
<dbReference type="InterPro" id="IPR001650">
    <property type="entry name" value="Helicase_C-like"/>
</dbReference>
<keyword evidence="5" id="KW-0378">Hydrolase</keyword>
<dbReference type="Pfam" id="PF00271">
    <property type="entry name" value="Helicase_C"/>
    <property type="match status" value="1"/>
</dbReference>
<dbReference type="PANTHER" id="PTHR47959:SF8">
    <property type="entry name" value="RNA HELICASE"/>
    <property type="match status" value="1"/>
</dbReference>
<dbReference type="Gene3D" id="3.40.50.300">
    <property type="entry name" value="P-loop containing nucleotide triphosphate hydrolases"/>
    <property type="match status" value="2"/>
</dbReference>
<evidence type="ECO:0000259" key="14">
    <source>
        <dbReference type="PROSITE" id="PS51194"/>
    </source>
</evidence>
<evidence type="ECO:0000256" key="9">
    <source>
        <dbReference type="ARBA" id="ARBA00023242"/>
    </source>
</evidence>
<evidence type="ECO:0000313" key="17">
    <source>
        <dbReference type="Proteomes" id="UP000030693"/>
    </source>
</evidence>
<evidence type="ECO:0000256" key="6">
    <source>
        <dbReference type="ARBA" id="ARBA00022806"/>
    </source>
</evidence>
<feature type="region of interest" description="Disordered" evidence="12">
    <location>
        <begin position="1"/>
        <end position="122"/>
    </location>
</feature>
<feature type="compositionally biased region" description="Basic and acidic residues" evidence="12">
    <location>
        <begin position="931"/>
        <end position="945"/>
    </location>
</feature>
<dbReference type="PANTHER" id="PTHR47959">
    <property type="entry name" value="ATP-DEPENDENT RNA HELICASE RHLE-RELATED"/>
    <property type="match status" value="1"/>
</dbReference>
<dbReference type="GO" id="GO:0016887">
    <property type="term" value="F:ATP hydrolysis activity"/>
    <property type="evidence" value="ECO:0007669"/>
    <property type="project" value="RHEA"/>
</dbReference>
<feature type="compositionally biased region" description="Low complexity" evidence="12">
    <location>
        <begin position="11"/>
        <end position="50"/>
    </location>
</feature>
<evidence type="ECO:0000256" key="2">
    <source>
        <dbReference type="ARBA" id="ARBA00010379"/>
    </source>
</evidence>
<feature type="domain" description="DEAD-box RNA helicase Q" evidence="15">
    <location>
        <begin position="141"/>
        <end position="169"/>
    </location>
</feature>
<evidence type="ECO:0000256" key="1">
    <source>
        <dbReference type="ARBA" id="ARBA00004604"/>
    </source>
</evidence>
<dbReference type="FunFam" id="3.40.50.300:FF:000865">
    <property type="entry name" value="ATP-dependent RNA helicase DDX54"/>
    <property type="match status" value="1"/>
</dbReference>
<dbReference type="InterPro" id="IPR050079">
    <property type="entry name" value="DEAD_box_RNA_helicase"/>
</dbReference>
<feature type="short sequence motif" description="Q motif" evidence="11">
    <location>
        <begin position="141"/>
        <end position="169"/>
    </location>
</feature>
<reference evidence="16" key="1">
    <citation type="submission" date="2013-04" db="EMBL/GenBank/DDBJ databases">
        <title>The Genome Sequence of Fonticula alba ATCC 38817.</title>
        <authorList>
            <consortium name="The Broad Institute Genomics Platform"/>
            <person name="Russ C."/>
            <person name="Cuomo C."/>
            <person name="Burger G."/>
            <person name="Gray M.W."/>
            <person name="Holland P.W.H."/>
            <person name="King N."/>
            <person name="Lang F.B.F."/>
            <person name="Roger A.J."/>
            <person name="Ruiz-Trillo I."/>
            <person name="Brown M."/>
            <person name="Walker B."/>
            <person name="Young S."/>
            <person name="Zeng Q."/>
            <person name="Gargeya S."/>
            <person name="Fitzgerald M."/>
            <person name="Haas B."/>
            <person name="Abouelleil A."/>
            <person name="Allen A.W."/>
            <person name="Alvarado L."/>
            <person name="Arachchi H.M."/>
            <person name="Berlin A.M."/>
            <person name="Chapman S.B."/>
            <person name="Gainer-Dewar J."/>
            <person name="Goldberg J."/>
            <person name="Griggs A."/>
            <person name="Gujja S."/>
            <person name="Hansen M."/>
            <person name="Howarth C."/>
            <person name="Imamovic A."/>
            <person name="Ireland A."/>
            <person name="Larimer J."/>
            <person name="McCowan C."/>
            <person name="Murphy C."/>
            <person name="Pearson M."/>
            <person name="Poon T.W."/>
            <person name="Priest M."/>
            <person name="Roberts A."/>
            <person name="Saif S."/>
            <person name="Shea T."/>
            <person name="Sisk P."/>
            <person name="Sykes S."/>
            <person name="Wortman J."/>
            <person name="Nusbaum C."/>
            <person name="Birren B."/>
        </authorList>
    </citation>
    <scope>NUCLEOTIDE SEQUENCE [LARGE SCALE GENOMIC DNA]</scope>
    <source>
        <strain evidence="16">ATCC 38817</strain>
    </source>
</reference>
<evidence type="ECO:0000313" key="16">
    <source>
        <dbReference type="EMBL" id="KCV70842.1"/>
    </source>
</evidence>
<dbReference type="GO" id="GO:0005730">
    <property type="term" value="C:nucleolus"/>
    <property type="evidence" value="ECO:0007669"/>
    <property type="project" value="UniProtKB-SubCell"/>
</dbReference>
<dbReference type="CDD" id="cd17959">
    <property type="entry name" value="DEADc_DDX54"/>
    <property type="match status" value="1"/>
</dbReference>
<dbReference type="GeneID" id="20527924"/>
<sequence>MVPIPAKKRAPAGPSAAGKKPTPGGAGKQLAKAKSGAAASKKSAKAAPALSDEDLDGFRLHDVQDDAYDFGDDDEFGLGDGEAEFASEHDDRPSKKAGKKKAGKPADDSDLEEEDDNDADDVDGSLAKEFISAAKRKGKAGSFVSMGISRTTLRAIQRKGFSQPTPIQRKTIPIIMEGSDVVGMARTGSGKTAAFVIPLIERLRSHSAKVGARAIILSPSRELALQTHQVCRDLGRFTDLRTAMFIGGESLDDQFTAMANHPDIIIATPGRLLHVLVEMDLKLLAVEYVVFDEADRLFEMGFAEQINEILSRLPPNRQTLLFSATLPKMLVEFARAGLTDPVLVRLDSETKISDDLKMSFIGTRQEDKFSLVLFTLRHIIPEKQQTIVFVPTRHHCDYLQLMLQLAGIESRSIYGQLDSSARHISLSRFKKKTLRILIVTDVASRGLDIPLLDNVINYNFPARPKLFIHRVGRVARAGRSGNAYSLVSSDELPYMMELQQFLGKPLTVVPTQYKSKAELEDFDQKTRGVSVQYGVVPPNTLDSENEWLSRQLEDNVDLHSMSKVITNAQKMYINTRPQCDNPECHDRAKEVLDAKAGIHPLFINSIQDGEVEQASIMDQIRSFRPQITIFEQGKNARGGQLLMQKTRQLHSSVRFTSELIKEKKQLATTLLSKLPAVAKSASKRDTRFDSDSEGEDGLEQAELNSPEVLSVFSNVVSTGGRSMSGAFRDKANYIAYQQQDTHTERGYSLSESGNFVQQAQGASMDMIGDDSETMRNHKVQMKWDRKKKKFVRSDPLGAMSADGKTKMIRTEAGNLIPANYKAGAYDEWKKRNRALLDRTDTSSGSIEYGRKSDGRWGLKKRTFESSEFQSSFDGEGGDESGGSQPAAKRARTAGGAVQAGKKKGPGGRPIKSEVKSAEQFRKAQITKHRKQEFMESRRRINEKRRAASGKKKK</sequence>
<comment type="similarity">
    <text evidence="2">Belongs to the DEAD box helicase family. DDX54/DBP10 subfamily.</text>
</comment>
<feature type="compositionally biased region" description="Basic residues" evidence="12">
    <location>
        <begin position="1"/>
        <end position="10"/>
    </location>
</feature>
<dbReference type="Proteomes" id="UP000030693">
    <property type="component" value="Unassembled WGS sequence"/>
</dbReference>
<evidence type="ECO:0000256" key="4">
    <source>
        <dbReference type="ARBA" id="ARBA00022741"/>
    </source>
</evidence>
<dbReference type="SMART" id="SM00490">
    <property type="entry name" value="HELICc"/>
    <property type="match status" value="1"/>
</dbReference>
<dbReference type="GO" id="GO:0003724">
    <property type="term" value="F:RNA helicase activity"/>
    <property type="evidence" value="ECO:0007669"/>
    <property type="project" value="UniProtKB-EC"/>
</dbReference>
<dbReference type="InterPro" id="IPR011545">
    <property type="entry name" value="DEAD/DEAH_box_helicase_dom"/>
</dbReference>
<feature type="compositionally biased region" description="Acidic residues" evidence="12">
    <location>
        <begin position="65"/>
        <end position="85"/>
    </location>
</feature>
<comment type="catalytic activity">
    <reaction evidence="10">
        <text>ATP + H2O = ADP + phosphate + H(+)</text>
        <dbReference type="Rhea" id="RHEA:13065"/>
        <dbReference type="ChEBI" id="CHEBI:15377"/>
        <dbReference type="ChEBI" id="CHEBI:15378"/>
        <dbReference type="ChEBI" id="CHEBI:30616"/>
        <dbReference type="ChEBI" id="CHEBI:43474"/>
        <dbReference type="ChEBI" id="CHEBI:456216"/>
        <dbReference type="EC" id="3.6.4.13"/>
    </reaction>
</comment>
<evidence type="ECO:0000259" key="13">
    <source>
        <dbReference type="PROSITE" id="PS51192"/>
    </source>
</evidence>
<dbReference type="AlphaFoldDB" id="A0A058ZBN7"/>
<feature type="compositionally biased region" description="Basic and acidic residues" evidence="12">
    <location>
        <begin position="910"/>
        <end position="921"/>
    </location>
</feature>
<dbReference type="SMART" id="SM01123">
    <property type="entry name" value="DBP10CT"/>
    <property type="match status" value="1"/>
</dbReference>
<evidence type="ECO:0000259" key="15">
    <source>
        <dbReference type="PROSITE" id="PS51195"/>
    </source>
</evidence>
<keyword evidence="7" id="KW-0067">ATP-binding</keyword>
<evidence type="ECO:0000256" key="12">
    <source>
        <dbReference type="SAM" id="MobiDB-lite"/>
    </source>
</evidence>
<dbReference type="GO" id="GO:0005829">
    <property type="term" value="C:cytosol"/>
    <property type="evidence" value="ECO:0007669"/>
    <property type="project" value="TreeGrafter"/>
</dbReference>
<dbReference type="SUPFAM" id="SSF52540">
    <property type="entry name" value="P-loop containing nucleoside triphosphate hydrolases"/>
    <property type="match status" value="2"/>
</dbReference>
<dbReference type="CDD" id="cd18787">
    <property type="entry name" value="SF2_C_DEAD"/>
    <property type="match status" value="1"/>
</dbReference>